<organism evidence="2 3">
    <name type="scientific">Trichoderma asperellum</name>
    <name type="common">Filamentous fungus</name>
    <dbReference type="NCBI Taxonomy" id="101201"/>
    <lineage>
        <taxon>Eukaryota</taxon>
        <taxon>Fungi</taxon>
        <taxon>Dikarya</taxon>
        <taxon>Ascomycota</taxon>
        <taxon>Pezizomycotina</taxon>
        <taxon>Sordariomycetes</taxon>
        <taxon>Hypocreomycetidae</taxon>
        <taxon>Hypocreales</taxon>
        <taxon>Hypocreaceae</taxon>
        <taxon>Trichoderma</taxon>
    </lineage>
</organism>
<protein>
    <submittedName>
        <fullName evidence="2">2-hydroxy-palmitic acid dioxygenase MPO1</fullName>
    </submittedName>
</protein>
<dbReference type="Pfam" id="PF06127">
    <property type="entry name" value="Mpo1-like"/>
    <property type="match status" value="1"/>
</dbReference>
<sequence>MVRGSQIPTILNHPQQPFSGGRRALSASNLLTWGISLQHPLLPSCRTGFTRCFTLDKPLCSALRHRSRQFFGENGAYYHILLSASASAAVSSANPERMSLDLEKHLTFYGAYHHNSVNVAIHMICVPLLLVSGFALATYTGTLIHTPSWLTVPYLDLNLGTIGALLYASLYLLLEPVAGFVLAAFCIGSTAFVNSWHLRDPTLTFQVALGVHIVCWIAQFIGHGAFEGRAPALVDNLIQAIFLAPMFVWLEMLFKLGYRRELQARVEKAVVKEIAKFEAASKNGKAN</sequence>
<feature type="transmembrane region" description="Helical" evidence="1">
    <location>
        <begin position="237"/>
        <end position="258"/>
    </location>
</feature>
<dbReference type="GO" id="GO:0046521">
    <property type="term" value="P:sphingoid catabolic process"/>
    <property type="evidence" value="ECO:0007669"/>
    <property type="project" value="TreeGrafter"/>
</dbReference>
<dbReference type="GO" id="GO:0051213">
    <property type="term" value="F:dioxygenase activity"/>
    <property type="evidence" value="ECO:0007669"/>
    <property type="project" value="UniProtKB-KW"/>
</dbReference>
<comment type="caution">
    <text evidence="2">The sequence shown here is derived from an EMBL/GenBank/DDBJ whole genome shotgun (WGS) entry which is preliminary data.</text>
</comment>
<evidence type="ECO:0000256" key="1">
    <source>
        <dbReference type="SAM" id="Phobius"/>
    </source>
</evidence>
<keyword evidence="1" id="KW-0812">Transmembrane</keyword>
<dbReference type="AlphaFoldDB" id="A0A6V8QUK5"/>
<dbReference type="GO" id="GO:0005783">
    <property type="term" value="C:endoplasmic reticulum"/>
    <property type="evidence" value="ECO:0007669"/>
    <property type="project" value="TreeGrafter"/>
</dbReference>
<reference evidence="2 3" key="1">
    <citation type="submission" date="2020-07" db="EMBL/GenBank/DDBJ databases">
        <title>Trichoderma asperellum IC-1 whole genome shotgun sequence.</title>
        <authorList>
            <person name="Kanamasa S."/>
            <person name="Takahashi H."/>
        </authorList>
    </citation>
    <scope>NUCLEOTIDE SEQUENCE [LARGE SCALE GENOMIC DNA]</scope>
    <source>
        <strain evidence="2 3">IC-1</strain>
    </source>
</reference>
<dbReference type="Proteomes" id="UP000517252">
    <property type="component" value="Unassembled WGS sequence"/>
</dbReference>
<evidence type="ECO:0000313" key="3">
    <source>
        <dbReference type="Proteomes" id="UP000517252"/>
    </source>
</evidence>
<keyword evidence="1" id="KW-0472">Membrane</keyword>
<dbReference type="PANTHER" id="PTHR28026">
    <property type="entry name" value="DUF962 DOMAIN PROTEIN (AFU_ORTHOLOGUE AFUA_8G05310)"/>
    <property type="match status" value="1"/>
</dbReference>
<feature type="transmembrane region" description="Helical" evidence="1">
    <location>
        <begin position="119"/>
        <end position="139"/>
    </location>
</feature>
<dbReference type="PANTHER" id="PTHR28026:SF9">
    <property type="entry name" value="2-HYDROXY-PALMITIC ACID DIOXYGENASE MPO1"/>
    <property type="match status" value="1"/>
</dbReference>
<dbReference type="InterPro" id="IPR009305">
    <property type="entry name" value="Mpo1-like"/>
</dbReference>
<keyword evidence="1" id="KW-1133">Transmembrane helix</keyword>
<proteinExistence type="predicted"/>
<dbReference type="EMBL" id="BLZH01000006">
    <property type="protein sequence ID" value="GFP56324.1"/>
    <property type="molecule type" value="Genomic_DNA"/>
</dbReference>
<accession>A0A6V8QUK5</accession>
<name>A0A6V8QUK5_TRIAP</name>
<dbReference type="OrthoDB" id="2124888at2759"/>
<evidence type="ECO:0000313" key="2">
    <source>
        <dbReference type="EMBL" id="GFP56324.1"/>
    </source>
</evidence>
<gene>
    <name evidence="2" type="ORF">TASIC1_0006049400</name>
</gene>
<feature type="transmembrane region" description="Helical" evidence="1">
    <location>
        <begin position="203"/>
        <end position="225"/>
    </location>
</feature>
<keyword evidence="2" id="KW-0223">Dioxygenase</keyword>
<keyword evidence="2" id="KW-0560">Oxidoreductase</keyword>
<dbReference type="GO" id="GO:0016020">
    <property type="term" value="C:membrane"/>
    <property type="evidence" value="ECO:0007669"/>
    <property type="project" value="GOC"/>
</dbReference>